<keyword evidence="13" id="KW-1185">Reference proteome</keyword>
<feature type="transmembrane region" description="Helical" evidence="10">
    <location>
        <begin position="327"/>
        <end position="346"/>
    </location>
</feature>
<dbReference type="InterPro" id="IPR006153">
    <property type="entry name" value="Cation/H_exchanger_TM"/>
</dbReference>
<keyword evidence="7" id="KW-0406">Ion transport</keyword>
<dbReference type="OrthoDB" id="9781411at2"/>
<evidence type="ECO:0000313" key="12">
    <source>
        <dbReference type="EMBL" id="KTD21981.1"/>
    </source>
</evidence>
<feature type="transmembrane region" description="Helical" evidence="10">
    <location>
        <begin position="418"/>
        <end position="437"/>
    </location>
</feature>
<feature type="transmembrane region" description="Helical" evidence="10">
    <location>
        <begin position="449"/>
        <end position="467"/>
    </location>
</feature>
<keyword evidence="2" id="KW-0813">Transport</keyword>
<dbReference type="STRING" id="45067.Llan_1510"/>
<dbReference type="Pfam" id="PF00999">
    <property type="entry name" value="Na_H_Exchanger"/>
    <property type="match status" value="1"/>
</dbReference>
<dbReference type="Proteomes" id="UP000054869">
    <property type="component" value="Unassembled WGS sequence"/>
</dbReference>
<accession>A0A0W0VPV9</accession>
<feature type="transmembrane region" description="Helical" evidence="10">
    <location>
        <begin position="387"/>
        <end position="406"/>
    </location>
</feature>
<feature type="transmembrane region" description="Helical" evidence="10">
    <location>
        <begin position="358"/>
        <end position="381"/>
    </location>
</feature>
<dbReference type="GO" id="GO:0015297">
    <property type="term" value="F:antiporter activity"/>
    <property type="evidence" value="ECO:0007669"/>
    <property type="project" value="UniProtKB-KW"/>
</dbReference>
<dbReference type="Gene3D" id="1.20.1530.20">
    <property type="match status" value="2"/>
</dbReference>
<dbReference type="AlphaFoldDB" id="A0A0W0VPV9"/>
<feature type="transmembrane region" description="Helical" evidence="10">
    <location>
        <begin position="34"/>
        <end position="52"/>
    </location>
</feature>
<dbReference type="PANTHER" id="PTHR43562">
    <property type="entry name" value="NAPA-TYPE SODIUM/HYDROGEN ANTIPORTER"/>
    <property type="match status" value="1"/>
</dbReference>
<evidence type="ECO:0000256" key="8">
    <source>
        <dbReference type="ARBA" id="ARBA00023136"/>
    </source>
</evidence>
<dbReference type="GO" id="GO:0016020">
    <property type="term" value="C:membrane"/>
    <property type="evidence" value="ECO:0007669"/>
    <property type="project" value="UniProtKB-SubCell"/>
</dbReference>
<evidence type="ECO:0000256" key="9">
    <source>
        <dbReference type="ARBA" id="ARBA00023201"/>
    </source>
</evidence>
<feature type="transmembrane region" description="Helical" evidence="10">
    <location>
        <begin position="270"/>
        <end position="293"/>
    </location>
</feature>
<protein>
    <submittedName>
        <fullName evidence="12">Na(+)/H(+) antiporter</fullName>
    </submittedName>
</protein>
<evidence type="ECO:0000256" key="3">
    <source>
        <dbReference type="ARBA" id="ARBA00022449"/>
    </source>
</evidence>
<keyword evidence="3" id="KW-0050">Antiport</keyword>
<organism evidence="12 13">
    <name type="scientific">Legionella lansingensis</name>
    <dbReference type="NCBI Taxonomy" id="45067"/>
    <lineage>
        <taxon>Bacteria</taxon>
        <taxon>Pseudomonadati</taxon>
        <taxon>Pseudomonadota</taxon>
        <taxon>Gammaproteobacteria</taxon>
        <taxon>Legionellales</taxon>
        <taxon>Legionellaceae</taxon>
        <taxon>Legionella</taxon>
    </lineage>
</organism>
<evidence type="ECO:0000256" key="10">
    <source>
        <dbReference type="SAM" id="Phobius"/>
    </source>
</evidence>
<dbReference type="PATRIC" id="fig|45067.4.peg.1583"/>
<evidence type="ECO:0000256" key="7">
    <source>
        <dbReference type="ARBA" id="ARBA00023065"/>
    </source>
</evidence>
<feature type="domain" description="Cation/H+ exchanger transmembrane" evidence="11">
    <location>
        <begin position="121"/>
        <end position="466"/>
    </location>
</feature>
<feature type="transmembrane region" description="Helical" evidence="10">
    <location>
        <begin position="7"/>
        <end position="22"/>
    </location>
</feature>
<feature type="transmembrane region" description="Helical" evidence="10">
    <location>
        <begin position="203"/>
        <end position="222"/>
    </location>
</feature>
<dbReference type="EMBL" id="LNYI01000029">
    <property type="protein sequence ID" value="KTD21981.1"/>
    <property type="molecule type" value="Genomic_DNA"/>
</dbReference>
<evidence type="ECO:0000256" key="5">
    <source>
        <dbReference type="ARBA" id="ARBA00022989"/>
    </source>
</evidence>
<dbReference type="GO" id="GO:0006814">
    <property type="term" value="P:sodium ion transport"/>
    <property type="evidence" value="ECO:0007669"/>
    <property type="project" value="UniProtKB-KW"/>
</dbReference>
<keyword evidence="6" id="KW-0915">Sodium</keyword>
<dbReference type="PANTHER" id="PTHR43562:SF3">
    <property type="entry name" value="SODIUM ION_PROTON EXCHANGER (EUROFUNG)"/>
    <property type="match status" value="1"/>
</dbReference>
<feature type="transmembrane region" description="Helical" evidence="10">
    <location>
        <begin position="234"/>
        <end position="258"/>
    </location>
</feature>
<dbReference type="InterPro" id="IPR038770">
    <property type="entry name" value="Na+/solute_symporter_sf"/>
</dbReference>
<evidence type="ECO:0000256" key="4">
    <source>
        <dbReference type="ARBA" id="ARBA00022692"/>
    </source>
</evidence>
<evidence type="ECO:0000259" key="11">
    <source>
        <dbReference type="Pfam" id="PF00999"/>
    </source>
</evidence>
<dbReference type="eggNOG" id="COG0475">
    <property type="taxonomic scope" value="Bacteria"/>
</dbReference>
<keyword evidence="8 10" id="KW-0472">Membrane</keyword>
<sequence>MAHHLKYIILLAIFPVFLYAGVPQDTHHDPIAPILLWVTLILFFALVGRYLAQRFNQPGVLGELLMGVLLGNVCYYFGLQLAVILREGPEIFDIMREMLSGIPLPQAVSLNIPDPFYAHQVLAVLSGPHALDLIKIGNILEVFSRYGVIFLLFMVGLESSIDELKHTGRESVLVAILGIVAPILLGFIVAHLLLPTASYKVDLFVAATLAATSVGITARVLSEMKKLRTREARIILGAAMIDDILGLIILSVVSSLVVYDTVSMGSIARIITAAILFFAVALTLGPALLRLVVTFFEFFLESWEVKLFAAFMFVMLLAWVATLVDLAAIIGAFCAGLVLHDGFFTSKGQQTDGRNIKSLVGPLESILAPLFFILIGIQVKIESFMDWHVLVMSAGLIIAATVGKVISGLGGSRRDDRLLIGIGMLPRGEVGLVFASIGRTLGVISDQLFSAIILMVIVTTFIAPPLLKSRYKKQRDVKNDAQTR</sequence>
<keyword evidence="5 10" id="KW-1133">Transmembrane helix</keyword>
<evidence type="ECO:0000256" key="6">
    <source>
        <dbReference type="ARBA" id="ARBA00023053"/>
    </source>
</evidence>
<gene>
    <name evidence="12" type="ORF">Llan_1510</name>
</gene>
<keyword evidence="4 10" id="KW-0812">Transmembrane</keyword>
<evidence type="ECO:0000256" key="2">
    <source>
        <dbReference type="ARBA" id="ARBA00022448"/>
    </source>
</evidence>
<dbReference type="RefSeq" id="WP_028374257.1">
    <property type="nucleotide sequence ID" value="NZ_CAAAJD010000051.1"/>
</dbReference>
<name>A0A0W0VPV9_9GAMM</name>
<comment type="subcellular location">
    <subcellularLocation>
        <location evidence="1">Membrane</location>
        <topology evidence="1">Multi-pass membrane protein</topology>
    </subcellularLocation>
</comment>
<feature type="transmembrane region" description="Helical" evidence="10">
    <location>
        <begin position="143"/>
        <end position="161"/>
    </location>
</feature>
<proteinExistence type="predicted"/>
<evidence type="ECO:0000313" key="13">
    <source>
        <dbReference type="Proteomes" id="UP000054869"/>
    </source>
</evidence>
<feature type="transmembrane region" description="Helical" evidence="10">
    <location>
        <begin position="64"/>
        <end position="85"/>
    </location>
</feature>
<reference evidence="12 13" key="1">
    <citation type="submission" date="2015-11" db="EMBL/GenBank/DDBJ databases">
        <title>Genomic analysis of 38 Legionella species identifies large and diverse effector repertoires.</title>
        <authorList>
            <person name="Burstein D."/>
            <person name="Amaro F."/>
            <person name="Zusman T."/>
            <person name="Lifshitz Z."/>
            <person name="Cohen O."/>
            <person name="Gilbert J.A."/>
            <person name="Pupko T."/>
            <person name="Shuman H.A."/>
            <person name="Segal G."/>
        </authorList>
    </citation>
    <scope>NUCLEOTIDE SEQUENCE [LARGE SCALE GENOMIC DNA]</scope>
    <source>
        <strain evidence="12 13">ATCC 49751</strain>
    </source>
</reference>
<feature type="transmembrane region" description="Helical" evidence="10">
    <location>
        <begin position="173"/>
        <end position="197"/>
    </location>
</feature>
<dbReference type="GO" id="GO:1902600">
    <property type="term" value="P:proton transmembrane transport"/>
    <property type="evidence" value="ECO:0007669"/>
    <property type="project" value="InterPro"/>
</dbReference>
<comment type="caution">
    <text evidence="12">The sequence shown here is derived from an EMBL/GenBank/DDBJ whole genome shotgun (WGS) entry which is preliminary data.</text>
</comment>
<keyword evidence="9" id="KW-0739">Sodium transport</keyword>
<evidence type="ECO:0000256" key="1">
    <source>
        <dbReference type="ARBA" id="ARBA00004141"/>
    </source>
</evidence>